<dbReference type="SUPFAM" id="SSF53474">
    <property type="entry name" value="alpha/beta-Hydrolases"/>
    <property type="match status" value="1"/>
</dbReference>
<protein>
    <recommendedName>
        <fullName evidence="4">DUF1749-domain-containing protein</fullName>
    </recommendedName>
</protein>
<keyword evidence="1" id="KW-0732">Signal</keyword>
<dbReference type="PANTHER" id="PTHR31591">
    <property type="entry name" value="UPF0613 PROTEIN PB24D3.06C"/>
    <property type="match status" value="1"/>
</dbReference>
<dbReference type="FunCoup" id="A0A168N2L4">
    <property type="interactions" value="7"/>
</dbReference>
<dbReference type="PANTHER" id="PTHR31591:SF1">
    <property type="entry name" value="UPF0613 PROTEIN PB24D3.06C"/>
    <property type="match status" value="1"/>
</dbReference>
<dbReference type="InterPro" id="IPR029058">
    <property type="entry name" value="AB_hydrolase_fold"/>
</dbReference>
<dbReference type="InParanoid" id="A0A168N2L4"/>
<name>A0A168N2L4_ABSGL</name>
<evidence type="ECO:0000313" key="3">
    <source>
        <dbReference type="Proteomes" id="UP000078561"/>
    </source>
</evidence>
<keyword evidence="3" id="KW-1185">Reference proteome</keyword>
<sequence>MLSLLTTFLFLFSLNLLHINCAEFEGRLFTYHNATRLTAFESGAIDSNKALIFFEGLTDGYNGVPYLPVLNDAISKLDYSLIQIQTTSFYRGYGASSLANDAKEVDYLIDYLKKYRKKTHFVIMGHSTGCQDSYWHNKYGRNSGDVAAYILQAPASDREYYADEFPGWPEHLKLATRMRREDRGSEWMPRSISDVPVTADRFFSLYSHGGDDDVFSTDLSDDELDHLYENVNRPMMLMHGEMDEFYRSSVPQMVILERLQKACPAIKKVAVIPGATHKVVDPKAQAVLVDLVTSFLKSIGSS</sequence>
<evidence type="ECO:0008006" key="4">
    <source>
        <dbReference type="Google" id="ProtNLM"/>
    </source>
</evidence>
<dbReference type="OMA" id="PPWVNKE"/>
<feature type="chain" id="PRO_5007899224" description="DUF1749-domain-containing protein" evidence="1">
    <location>
        <begin position="23"/>
        <end position="302"/>
    </location>
</feature>
<feature type="signal peptide" evidence="1">
    <location>
        <begin position="1"/>
        <end position="22"/>
    </location>
</feature>
<dbReference type="OrthoDB" id="10034502at2759"/>
<reference evidence="2" key="1">
    <citation type="submission" date="2016-04" db="EMBL/GenBank/DDBJ databases">
        <authorList>
            <person name="Evans L.H."/>
            <person name="Alamgir A."/>
            <person name="Owens N."/>
            <person name="Weber N.D."/>
            <person name="Virtaneva K."/>
            <person name="Barbian K."/>
            <person name="Babar A."/>
            <person name="Rosenke K."/>
        </authorList>
    </citation>
    <scope>NUCLEOTIDE SEQUENCE [LARGE SCALE GENOMIC DNA]</scope>
    <source>
        <strain evidence="2">CBS 101.48</strain>
    </source>
</reference>
<dbReference type="EMBL" id="LT552960">
    <property type="protein sequence ID" value="SAL99681.1"/>
    <property type="molecule type" value="Genomic_DNA"/>
</dbReference>
<organism evidence="2">
    <name type="scientific">Absidia glauca</name>
    <name type="common">Pin mould</name>
    <dbReference type="NCBI Taxonomy" id="4829"/>
    <lineage>
        <taxon>Eukaryota</taxon>
        <taxon>Fungi</taxon>
        <taxon>Fungi incertae sedis</taxon>
        <taxon>Mucoromycota</taxon>
        <taxon>Mucoromycotina</taxon>
        <taxon>Mucoromycetes</taxon>
        <taxon>Mucorales</taxon>
        <taxon>Cunninghamellaceae</taxon>
        <taxon>Absidia</taxon>
    </lineage>
</organism>
<dbReference type="AlphaFoldDB" id="A0A168N2L4"/>
<dbReference type="InterPro" id="IPR013744">
    <property type="entry name" value="SidJ"/>
</dbReference>
<proteinExistence type="predicted"/>
<evidence type="ECO:0000256" key="1">
    <source>
        <dbReference type="SAM" id="SignalP"/>
    </source>
</evidence>
<dbReference type="Gene3D" id="3.40.50.1820">
    <property type="entry name" value="alpha/beta hydrolase"/>
    <property type="match status" value="1"/>
</dbReference>
<evidence type="ECO:0000313" key="2">
    <source>
        <dbReference type="EMBL" id="SAL99681.1"/>
    </source>
</evidence>
<gene>
    <name evidence="2" type="primary">ABSGL_05326.1 scaffold 6959</name>
</gene>
<accession>A0A168N2L4</accession>
<dbReference type="Pfam" id="PF08538">
    <property type="entry name" value="DUF1749"/>
    <property type="match status" value="1"/>
</dbReference>
<dbReference type="Proteomes" id="UP000078561">
    <property type="component" value="Unassembled WGS sequence"/>
</dbReference>